<dbReference type="GO" id="GO:0003700">
    <property type="term" value="F:DNA-binding transcription factor activity"/>
    <property type="evidence" value="ECO:0007669"/>
    <property type="project" value="TreeGrafter"/>
</dbReference>
<dbReference type="Pfam" id="PF00356">
    <property type="entry name" value="LacI"/>
    <property type="match status" value="1"/>
</dbReference>
<sequence>MEGPTLADIAEQAGVSQATVSRVLNDKPGVSEATRQAVLTALDVLGYVRPAHLRPITTGMIGLIVPELVNPIFAAYAQAVETDTARAGFATLVCTQAPGGMREDQYFEVLRSRQAAGIIVVSGSHADTTADLSTYRTLIDVGLPIVLINGFVPGLEAPFISDDDASAMDQAVDHLATLGHRRIGLALGPARYVPVRRKEAGFRAAMIRRFGTDEGIRVAYSIYSATGGGQAAADLLGEGVTAIICASDIMAMGAIRSIRAHGLSVPDDVSVIGCDDSPVSRYWDPGVTSVRQNVDLIASMAVSTLVGQIHGESAQTGERLVRPDLVIRSTTGPARS</sequence>
<keyword evidence="7" id="KW-1185">Reference proteome</keyword>
<dbReference type="InterPro" id="IPR010982">
    <property type="entry name" value="Lambda_DNA-bd_dom_sf"/>
</dbReference>
<feature type="domain" description="HTH lacI-type" evidence="4">
    <location>
        <begin position="4"/>
        <end position="58"/>
    </location>
</feature>
<dbReference type="Pfam" id="PF13377">
    <property type="entry name" value="Peripla_BP_3"/>
    <property type="match status" value="1"/>
</dbReference>
<dbReference type="SUPFAM" id="SSF47413">
    <property type="entry name" value="lambda repressor-like DNA-binding domains"/>
    <property type="match status" value="1"/>
</dbReference>
<dbReference type="AlphaFoldDB" id="A0A344UT08"/>
<dbReference type="PROSITE" id="PS50943">
    <property type="entry name" value="HTH_CROC1"/>
    <property type="match status" value="1"/>
</dbReference>
<gene>
    <name evidence="6" type="primary">degA_2</name>
    <name evidence="6" type="ORF">JS278_01230</name>
</gene>
<dbReference type="InterPro" id="IPR046335">
    <property type="entry name" value="LacI/GalR-like_sensor"/>
</dbReference>
<dbReference type="CDD" id="cd01392">
    <property type="entry name" value="HTH_LacI"/>
    <property type="match status" value="1"/>
</dbReference>
<evidence type="ECO:0000313" key="7">
    <source>
        <dbReference type="Proteomes" id="UP000251995"/>
    </source>
</evidence>
<dbReference type="PRINTS" id="PR00036">
    <property type="entry name" value="HTHLACI"/>
</dbReference>
<dbReference type="GO" id="GO:0000976">
    <property type="term" value="F:transcription cis-regulatory region binding"/>
    <property type="evidence" value="ECO:0007669"/>
    <property type="project" value="TreeGrafter"/>
</dbReference>
<evidence type="ECO:0000256" key="1">
    <source>
        <dbReference type="ARBA" id="ARBA00023015"/>
    </source>
</evidence>
<dbReference type="PANTHER" id="PTHR30146:SF153">
    <property type="entry name" value="LACTOSE OPERON REPRESSOR"/>
    <property type="match status" value="1"/>
</dbReference>
<keyword evidence="2" id="KW-0238">DNA-binding</keyword>
<dbReference type="InterPro" id="IPR000843">
    <property type="entry name" value="HTH_LacI"/>
</dbReference>
<dbReference type="EMBL" id="CP025198">
    <property type="protein sequence ID" value="AXE38406.1"/>
    <property type="molecule type" value="Genomic_DNA"/>
</dbReference>
<dbReference type="KEGG" id="acij:JS278_01230"/>
<dbReference type="RefSeq" id="WP_114044417.1">
    <property type="nucleotide sequence ID" value="NZ_CP025198.1"/>
</dbReference>
<dbReference type="Proteomes" id="UP000251995">
    <property type="component" value="Chromosome"/>
</dbReference>
<dbReference type="Gene3D" id="3.40.50.2300">
    <property type="match status" value="2"/>
</dbReference>
<organism evidence="6 7">
    <name type="scientific">Acidipropionibacterium virtanenii</name>
    <dbReference type="NCBI Taxonomy" id="2057246"/>
    <lineage>
        <taxon>Bacteria</taxon>
        <taxon>Bacillati</taxon>
        <taxon>Actinomycetota</taxon>
        <taxon>Actinomycetes</taxon>
        <taxon>Propionibacteriales</taxon>
        <taxon>Propionibacteriaceae</taxon>
        <taxon>Acidipropionibacterium</taxon>
    </lineage>
</organism>
<dbReference type="OrthoDB" id="189006at2"/>
<accession>A0A344UT08</accession>
<keyword evidence="1" id="KW-0805">Transcription regulation</keyword>
<evidence type="ECO:0000259" key="4">
    <source>
        <dbReference type="PROSITE" id="PS50932"/>
    </source>
</evidence>
<dbReference type="InterPro" id="IPR028082">
    <property type="entry name" value="Peripla_BP_I"/>
</dbReference>
<evidence type="ECO:0000256" key="2">
    <source>
        <dbReference type="ARBA" id="ARBA00023125"/>
    </source>
</evidence>
<dbReference type="InterPro" id="IPR001387">
    <property type="entry name" value="Cro/C1-type_HTH"/>
</dbReference>
<dbReference type="PROSITE" id="PS50932">
    <property type="entry name" value="HTH_LACI_2"/>
    <property type="match status" value="1"/>
</dbReference>
<proteinExistence type="predicted"/>
<evidence type="ECO:0000259" key="5">
    <source>
        <dbReference type="PROSITE" id="PS50943"/>
    </source>
</evidence>
<feature type="domain" description="HTH cro/C1-type" evidence="5">
    <location>
        <begin position="5"/>
        <end position="48"/>
    </location>
</feature>
<name>A0A344UT08_9ACTN</name>
<reference evidence="6 7" key="1">
    <citation type="submission" date="2017-12" db="EMBL/GenBank/DDBJ databases">
        <title>The whole genome sequence of the Acidipropionibacterium virtanenii sp. nov. type strain JS278.</title>
        <authorList>
            <person name="Laine P."/>
            <person name="Deptula P."/>
            <person name="Varmanen P."/>
            <person name="Auvinen P."/>
        </authorList>
    </citation>
    <scope>NUCLEOTIDE SEQUENCE [LARGE SCALE GENOMIC DNA]</scope>
    <source>
        <strain evidence="6 7">JS278</strain>
    </source>
</reference>
<dbReference type="PANTHER" id="PTHR30146">
    <property type="entry name" value="LACI-RELATED TRANSCRIPTIONAL REPRESSOR"/>
    <property type="match status" value="1"/>
</dbReference>
<dbReference type="Gene3D" id="1.10.260.40">
    <property type="entry name" value="lambda repressor-like DNA-binding domains"/>
    <property type="match status" value="1"/>
</dbReference>
<dbReference type="SUPFAM" id="SSF53822">
    <property type="entry name" value="Periplasmic binding protein-like I"/>
    <property type="match status" value="1"/>
</dbReference>
<evidence type="ECO:0000256" key="3">
    <source>
        <dbReference type="ARBA" id="ARBA00023163"/>
    </source>
</evidence>
<keyword evidence="3" id="KW-0804">Transcription</keyword>
<dbReference type="SMART" id="SM00354">
    <property type="entry name" value="HTH_LACI"/>
    <property type="match status" value="1"/>
</dbReference>
<dbReference type="PROSITE" id="PS00356">
    <property type="entry name" value="HTH_LACI_1"/>
    <property type="match status" value="1"/>
</dbReference>
<protein>
    <submittedName>
        <fullName evidence="6">HTH-type transcriptional regulator DegA</fullName>
    </submittedName>
</protein>
<evidence type="ECO:0000313" key="6">
    <source>
        <dbReference type="EMBL" id="AXE38406.1"/>
    </source>
</evidence>